<dbReference type="InterPro" id="IPR038142">
    <property type="entry name" value="Cytochrome_P460_sp"/>
</dbReference>
<evidence type="ECO:0000313" key="3">
    <source>
        <dbReference type="EMBL" id="RIH87856.1"/>
    </source>
</evidence>
<proteinExistence type="predicted"/>
<gene>
    <name evidence="3" type="ORF">Mrose_01092</name>
</gene>
<protein>
    <submittedName>
        <fullName evidence="3">Cytochrome P460</fullName>
    </submittedName>
</protein>
<name>A0A399EWP7_9DEIN</name>
<dbReference type="Proteomes" id="UP000265341">
    <property type="component" value="Unassembled WGS sequence"/>
</dbReference>
<organism evidence="3 4">
    <name type="scientific">Calidithermus roseus</name>
    <dbReference type="NCBI Taxonomy" id="1644118"/>
    <lineage>
        <taxon>Bacteria</taxon>
        <taxon>Thermotogati</taxon>
        <taxon>Deinococcota</taxon>
        <taxon>Deinococci</taxon>
        <taxon>Thermales</taxon>
        <taxon>Thermaceae</taxon>
        <taxon>Calidithermus</taxon>
    </lineage>
</organism>
<dbReference type="EMBL" id="QWLA01000015">
    <property type="protein sequence ID" value="RIH87856.1"/>
    <property type="molecule type" value="Genomic_DNA"/>
</dbReference>
<reference evidence="3 4" key="1">
    <citation type="submission" date="2018-08" db="EMBL/GenBank/DDBJ databases">
        <title>Meiothermus roseus NBRC 110900 genome sequencing project.</title>
        <authorList>
            <person name="Da Costa M.S."/>
            <person name="Albuquerque L."/>
            <person name="Raposo P."/>
            <person name="Froufe H.J.C."/>
            <person name="Barroso C.S."/>
            <person name="Egas C."/>
        </authorList>
    </citation>
    <scope>NUCLEOTIDE SEQUENCE [LARGE SCALE GENOMIC DNA]</scope>
    <source>
        <strain evidence="3 4">NBRC 110900</strain>
    </source>
</reference>
<feature type="domain" description="Cytochrome P460" evidence="2">
    <location>
        <begin position="92"/>
        <end position="144"/>
    </location>
</feature>
<dbReference type="RefSeq" id="WP_119276421.1">
    <property type="nucleotide sequence ID" value="NZ_QWLA01000015.1"/>
</dbReference>
<dbReference type="Pfam" id="PF16694">
    <property type="entry name" value="Cytochrome_P460"/>
    <property type="match status" value="1"/>
</dbReference>
<dbReference type="AlphaFoldDB" id="A0A399EWP7"/>
<evidence type="ECO:0000313" key="4">
    <source>
        <dbReference type="Proteomes" id="UP000265341"/>
    </source>
</evidence>
<dbReference type="Gene3D" id="3.50.70.20">
    <property type="entry name" value="Cytochrome P460"/>
    <property type="match status" value="1"/>
</dbReference>
<evidence type="ECO:0000256" key="1">
    <source>
        <dbReference type="SAM" id="SignalP"/>
    </source>
</evidence>
<sequence>MKFWTLLLALAAGMVLAKVAGLPDKLQGYHGWTRVNIGKVTAAGAHPAAKDVYVSIGLDRLLTADGKYRVPLAAGVIFVKERMDPDTLIVSTLYVMEKKSAREGDWEWSVFEREGNGFKGGVLANPAMCVGCHQEAKASDWVFTQVAKR</sequence>
<dbReference type="OrthoDB" id="34250at2"/>
<comment type="caution">
    <text evidence="3">The sequence shown here is derived from an EMBL/GenBank/DDBJ whole genome shotgun (WGS) entry which is preliminary data.</text>
</comment>
<evidence type="ECO:0000259" key="2">
    <source>
        <dbReference type="Pfam" id="PF16694"/>
    </source>
</evidence>
<keyword evidence="4" id="KW-1185">Reference proteome</keyword>
<feature type="signal peptide" evidence="1">
    <location>
        <begin position="1"/>
        <end position="17"/>
    </location>
</feature>
<feature type="chain" id="PRO_5017204886" evidence="1">
    <location>
        <begin position="18"/>
        <end position="149"/>
    </location>
</feature>
<dbReference type="InterPro" id="IPR032033">
    <property type="entry name" value="Cytochrome_P460"/>
</dbReference>
<dbReference type="CDD" id="cd20716">
    <property type="entry name" value="cyt_P460_fam"/>
    <property type="match status" value="1"/>
</dbReference>
<accession>A0A399EWP7</accession>
<keyword evidence="1" id="KW-0732">Signal</keyword>